<comment type="similarity">
    <text evidence="2 5">Belongs to the Ap4A hydrolase family.</text>
</comment>
<protein>
    <recommendedName>
        <fullName evidence="5">Bis(5'-nucleosyl)-tetraphosphatase, symmetrical</fullName>
        <ecNumber evidence="5">3.6.1.41</ecNumber>
    </recommendedName>
    <alternativeName>
        <fullName evidence="5">Ap4A hydrolase</fullName>
    </alternativeName>
    <alternativeName>
        <fullName evidence="5">Diadenosine 5',5'''-P1,P4-tetraphosphate pyrophosphohydrolase</fullName>
    </alternativeName>
    <alternativeName>
        <fullName evidence="5">Diadenosine tetraphosphatase</fullName>
    </alternativeName>
</protein>
<dbReference type="PIRSF" id="PIRSF000903">
    <property type="entry name" value="B5n-ttraPtase_sm"/>
    <property type="match status" value="1"/>
</dbReference>
<dbReference type="SUPFAM" id="SSF56300">
    <property type="entry name" value="Metallo-dependent phosphatases"/>
    <property type="match status" value="1"/>
</dbReference>
<dbReference type="InterPro" id="IPR029052">
    <property type="entry name" value="Metallo-depent_PP-like"/>
</dbReference>
<dbReference type="Pfam" id="PF00149">
    <property type="entry name" value="Metallophos"/>
    <property type="match status" value="1"/>
</dbReference>
<dbReference type="Proteomes" id="UP000226429">
    <property type="component" value="Unassembled WGS sequence"/>
</dbReference>
<dbReference type="HAMAP" id="MF_00199">
    <property type="entry name" value="ApaH"/>
    <property type="match status" value="1"/>
</dbReference>
<dbReference type="InterPro" id="IPR004617">
    <property type="entry name" value="ApaH"/>
</dbReference>
<proteinExistence type="inferred from homology"/>
<evidence type="ECO:0000256" key="2">
    <source>
        <dbReference type="ARBA" id="ARBA00005419"/>
    </source>
</evidence>
<comment type="function">
    <text evidence="1 5">Hydrolyzes diadenosine 5',5'''-P1,P4-tetraphosphate to yield ADP.</text>
</comment>
<dbReference type="EMBL" id="NMOS02000009">
    <property type="protein sequence ID" value="RDH40422.1"/>
    <property type="molecule type" value="Genomic_DNA"/>
</dbReference>
<comment type="caution">
    <text evidence="7">The sequence shown here is derived from an EMBL/GenBank/DDBJ whole genome shotgun (WGS) entry which is preliminary data.</text>
</comment>
<name>A0A370CHS1_9COXI</name>
<reference evidence="7 8" key="2">
    <citation type="journal article" date="2018" name="J. Invertebr. Pathol.">
        <title>'Candidatus Aquirickettsiella gammari' (Gammaproteobacteria: Legionellales: Coxiellaceae): A bacterial pathogen of the freshwater crustacean Gammarus fossarum (Malacostraca: Amphipoda).</title>
        <authorList>
            <person name="Bojko J."/>
            <person name="Dunn A.M."/>
            <person name="Stebbing P.D."/>
            <person name="van Aerle R."/>
            <person name="Bacela-Spychalska K."/>
            <person name="Bean T.P."/>
            <person name="Urrutia A."/>
            <person name="Stentiford G.D."/>
        </authorList>
    </citation>
    <scope>NUCLEOTIDE SEQUENCE [LARGE SCALE GENOMIC DNA]</scope>
    <source>
        <strain evidence="7">RA15029</strain>
    </source>
</reference>
<dbReference type="PANTHER" id="PTHR40942:SF4">
    <property type="entry name" value="CYTOCHROME C5"/>
    <property type="match status" value="1"/>
</dbReference>
<comment type="catalytic activity">
    <reaction evidence="4 5">
        <text>P(1),P(4)-bis(5'-adenosyl) tetraphosphate + H2O = 2 ADP + 2 H(+)</text>
        <dbReference type="Rhea" id="RHEA:24252"/>
        <dbReference type="ChEBI" id="CHEBI:15377"/>
        <dbReference type="ChEBI" id="CHEBI:15378"/>
        <dbReference type="ChEBI" id="CHEBI:58141"/>
        <dbReference type="ChEBI" id="CHEBI:456216"/>
        <dbReference type="EC" id="3.6.1.41"/>
    </reaction>
</comment>
<dbReference type="AlphaFoldDB" id="A0A370CHS1"/>
<dbReference type="CDD" id="cd07422">
    <property type="entry name" value="MPP_ApaH"/>
    <property type="match status" value="1"/>
</dbReference>
<evidence type="ECO:0000256" key="5">
    <source>
        <dbReference type="HAMAP-Rule" id="MF_00199"/>
    </source>
</evidence>
<dbReference type="Gene3D" id="3.60.21.10">
    <property type="match status" value="1"/>
</dbReference>
<evidence type="ECO:0000256" key="1">
    <source>
        <dbReference type="ARBA" id="ARBA00003413"/>
    </source>
</evidence>
<evidence type="ECO:0000259" key="6">
    <source>
        <dbReference type="Pfam" id="PF00149"/>
    </source>
</evidence>
<dbReference type="GO" id="GO:0008803">
    <property type="term" value="F:bis(5'-nucleosyl)-tetraphosphatase (symmetrical) activity"/>
    <property type="evidence" value="ECO:0007669"/>
    <property type="project" value="UniProtKB-UniRule"/>
</dbReference>
<sequence length="270" mass="30863">MATYAIGDVQGCFDELLCLLDQIKFDPIRDTLWFTGDLVNRGPKSLQVLRFVKKLKNCQVVLGNHDLHLLSVVYAGASLDPQDTLDAVLKAPDREELCTWLRYRSLLHHDANLGFTLIHAGLPPQWDLNSAIVCAREVETVLRGDHYVEFFKNMYGDTPSQWREDLIGWDRLRVIINCLTRLRFCDMKGNLELATKGRDLSSKIYFPWFKLPNRRSKGLKILFGHWAALGGQTDEPNVYALDTGCVWGHSLTALRLEDTVRISIDCMKLR</sequence>
<evidence type="ECO:0000313" key="7">
    <source>
        <dbReference type="EMBL" id="RDH40422.1"/>
    </source>
</evidence>
<keyword evidence="8" id="KW-1185">Reference proteome</keyword>
<evidence type="ECO:0000256" key="3">
    <source>
        <dbReference type="ARBA" id="ARBA00022801"/>
    </source>
</evidence>
<keyword evidence="3 5" id="KW-0378">Hydrolase</keyword>
<dbReference type="EC" id="3.6.1.41" evidence="5"/>
<organism evidence="7 8">
    <name type="scientific">Candidatus Aquirickettsiella gammari</name>
    <dbReference type="NCBI Taxonomy" id="2016198"/>
    <lineage>
        <taxon>Bacteria</taxon>
        <taxon>Pseudomonadati</taxon>
        <taxon>Pseudomonadota</taxon>
        <taxon>Gammaproteobacteria</taxon>
        <taxon>Legionellales</taxon>
        <taxon>Coxiellaceae</taxon>
        <taxon>Candidatus Aquirickettsiella</taxon>
    </lineage>
</organism>
<dbReference type="PANTHER" id="PTHR40942">
    <property type="match status" value="1"/>
</dbReference>
<dbReference type="NCBIfam" id="TIGR00668">
    <property type="entry name" value="apaH"/>
    <property type="match status" value="1"/>
</dbReference>
<evidence type="ECO:0000256" key="4">
    <source>
        <dbReference type="ARBA" id="ARBA00049417"/>
    </source>
</evidence>
<dbReference type="NCBIfam" id="NF001204">
    <property type="entry name" value="PRK00166.1"/>
    <property type="match status" value="1"/>
</dbReference>
<evidence type="ECO:0000313" key="8">
    <source>
        <dbReference type="Proteomes" id="UP000226429"/>
    </source>
</evidence>
<dbReference type="InterPro" id="IPR004843">
    <property type="entry name" value="Calcineurin-like_PHP"/>
</dbReference>
<gene>
    <name evidence="5" type="primary">apaH</name>
    <name evidence="7" type="ORF">CFE62_004115</name>
</gene>
<feature type="domain" description="Calcineurin-like phosphoesterase" evidence="6">
    <location>
        <begin position="4"/>
        <end position="127"/>
    </location>
</feature>
<accession>A0A370CHS1</accession>
<reference evidence="7 8" key="1">
    <citation type="journal article" date="2017" name="Int. J. Syst. Evol. Microbiol.">
        <title>Aquarickettsiella crustaci n. gen. n. sp. (Gammaproteobacteria: Legionellales: Coxiellaceae); a bacterial pathogen of the freshwater crustacean: Gammarus fossarum (Malacostraca: Amphipoda).</title>
        <authorList>
            <person name="Bojko J."/>
            <person name="Dunn A.M."/>
            <person name="Stebbing P.D."/>
            <person name="Van Aerle R."/>
            <person name="Bacela-Spychalska K."/>
            <person name="Bean T.P."/>
            <person name="Stentiford G.D."/>
        </authorList>
    </citation>
    <scope>NUCLEOTIDE SEQUENCE [LARGE SCALE GENOMIC DNA]</scope>
    <source>
        <strain evidence="7">RA15029</strain>
    </source>
</reference>